<evidence type="ECO:0000256" key="3">
    <source>
        <dbReference type="SAM" id="MobiDB-lite"/>
    </source>
</evidence>
<dbReference type="GO" id="GO:0005634">
    <property type="term" value="C:nucleus"/>
    <property type="evidence" value="ECO:0007669"/>
    <property type="project" value="TreeGrafter"/>
</dbReference>
<dbReference type="PANTHER" id="PTHR13142">
    <property type="entry name" value="INNER CENTROMERE PROTEIN"/>
    <property type="match status" value="1"/>
</dbReference>
<gene>
    <name evidence="4" type="primary">Dwil\GK21798</name>
    <name evidence="4" type="ORF">Dwil_GK21798</name>
</gene>
<dbReference type="InParanoid" id="B4MPZ3"/>
<feature type="compositionally biased region" description="Polar residues" evidence="3">
    <location>
        <begin position="212"/>
        <end position="241"/>
    </location>
</feature>
<feature type="compositionally biased region" description="Polar residues" evidence="3">
    <location>
        <begin position="36"/>
        <end position="65"/>
    </location>
</feature>
<evidence type="ECO:0000313" key="5">
    <source>
        <dbReference type="Proteomes" id="UP000007798"/>
    </source>
</evidence>
<dbReference type="GO" id="GO:0051310">
    <property type="term" value="P:metaphase chromosome alignment"/>
    <property type="evidence" value="ECO:0007669"/>
    <property type="project" value="EnsemblMetazoa"/>
</dbReference>
<comment type="subcellular location">
    <subcellularLocation>
        <location evidence="1">Cytoplasm</location>
    </subcellularLocation>
</comment>
<dbReference type="HOGENOM" id="CLU_336251_0_0_1"/>
<sequence>MEDLMEILNSVMEYQLNLDTLYKKQMSELSDLLNGGTPSSGENGKATSQAAAPAISGNSSVTPQQAKKRPKRLTSLSENEHESETDAPSEYSVRQSARMSNSQLLAVAEAEENLNSTASLMPPPPAPTLADSTMNTTGRPQRAAKLKSEKNLKEPSIKQKLRRPSQEELVKVKVESEQRASQFNSSTSSRNKTTTIEKEAPNSDPAPVPDSSVDTTTAEKSSVDTSTVNKSSVESEFGNRTRNLRVEIKREKLSVDMQKSTGNSTVALEAETTRQTDDTVLSKTTDEPTKKTKKKAANHRPIKVERFSILDQGSPISSRTRKNSTETRPRVDNQNRSIYKDALEAPSNETVVLGPAPTSTVPPADATVVLSGQPEANDATFQVNSGEQEESMETARDVSLPEAPRHDSLMTEDNSVEEPLPVATVVTKLISSASTLKALKMPTRPHELFNPLMQSPVKMRVEAFEQVAIAQNNLRPKRIKEINTPGSSNTPKVGKLPAPTVGRFFTPTQSSSVLPINSAQPKKAPMSASKAGTLTKTATGTNLKTTNSTSTKTLSRENSGDDFRKGLHQLAEERKKQREQKHLQAAQQREAKERERAERMAKLAKEREEKRIKKQQEKEKLDEKRRQEMEEQQRKMRLLEEAESAKKAKLRELEQQKLQQLNAKAKQMLPPPPKNKFTWEMLHEDDSTDDEEKVTYKRPPAPLWSRSHIRGEAIKMQSHAPTDVIDSFFSVAPTTPDLKLIFPNIDPSHLKRNSSVLWSTPPRYSELPKY</sequence>
<accession>B4MPZ3</accession>
<feature type="region of interest" description="Disordered" evidence="3">
    <location>
        <begin position="31"/>
        <end position="414"/>
    </location>
</feature>
<evidence type="ECO:0000256" key="2">
    <source>
        <dbReference type="ARBA" id="ARBA00022490"/>
    </source>
</evidence>
<feature type="compositionally biased region" description="Polar residues" evidence="3">
    <location>
        <begin position="130"/>
        <end position="139"/>
    </location>
</feature>
<feature type="compositionally biased region" description="Low complexity" evidence="3">
    <location>
        <begin position="184"/>
        <end position="194"/>
    </location>
</feature>
<evidence type="ECO:0000256" key="1">
    <source>
        <dbReference type="ARBA" id="ARBA00004496"/>
    </source>
</evidence>
<proteinExistence type="predicted"/>
<dbReference type="GO" id="GO:0005737">
    <property type="term" value="C:cytoplasm"/>
    <property type="evidence" value="ECO:0007669"/>
    <property type="project" value="UniProtKB-SubCell"/>
</dbReference>
<feature type="compositionally biased region" description="Polar residues" evidence="3">
    <location>
        <begin position="257"/>
        <end position="266"/>
    </location>
</feature>
<dbReference type="KEGG" id="dwi:6640077"/>
<reference evidence="4 5" key="1">
    <citation type="journal article" date="2007" name="Nature">
        <title>Evolution of genes and genomes on the Drosophila phylogeny.</title>
        <authorList>
            <consortium name="Drosophila 12 Genomes Consortium"/>
            <person name="Clark A.G."/>
            <person name="Eisen M.B."/>
            <person name="Smith D.R."/>
            <person name="Bergman C.M."/>
            <person name="Oliver B."/>
            <person name="Markow T.A."/>
            <person name="Kaufman T.C."/>
            <person name="Kellis M."/>
            <person name="Gelbart W."/>
            <person name="Iyer V.N."/>
            <person name="Pollard D.A."/>
            <person name="Sackton T.B."/>
            <person name="Larracuente A.M."/>
            <person name="Singh N.D."/>
            <person name="Abad J.P."/>
            <person name="Abt D.N."/>
            <person name="Adryan B."/>
            <person name="Aguade M."/>
            <person name="Akashi H."/>
            <person name="Anderson W.W."/>
            <person name="Aquadro C.F."/>
            <person name="Ardell D.H."/>
            <person name="Arguello R."/>
            <person name="Artieri C.G."/>
            <person name="Barbash D.A."/>
            <person name="Barker D."/>
            <person name="Barsanti P."/>
            <person name="Batterham P."/>
            <person name="Batzoglou S."/>
            <person name="Begun D."/>
            <person name="Bhutkar A."/>
            <person name="Blanco E."/>
            <person name="Bosak S.A."/>
            <person name="Bradley R.K."/>
            <person name="Brand A.D."/>
            <person name="Brent M.R."/>
            <person name="Brooks A.N."/>
            <person name="Brown R.H."/>
            <person name="Butlin R.K."/>
            <person name="Caggese C."/>
            <person name="Calvi B.R."/>
            <person name="Bernardo de Carvalho A."/>
            <person name="Caspi A."/>
            <person name="Castrezana S."/>
            <person name="Celniker S.E."/>
            <person name="Chang J.L."/>
            <person name="Chapple C."/>
            <person name="Chatterji S."/>
            <person name="Chinwalla A."/>
            <person name="Civetta A."/>
            <person name="Clifton S.W."/>
            <person name="Comeron J.M."/>
            <person name="Costello J.C."/>
            <person name="Coyne J.A."/>
            <person name="Daub J."/>
            <person name="David R.G."/>
            <person name="Delcher A.L."/>
            <person name="Delehaunty K."/>
            <person name="Do C.B."/>
            <person name="Ebling H."/>
            <person name="Edwards K."/>
            <person name="Eickbush T."/>
            <person name="Evans J.D."/>
            <person name="Filipski A."/>
            <person name="Findeiss S."/>
            <person name="Freyhult E."/>
            <person name="Fulton L."/>
            <person name="Fulton R."/>
            <person name="Garcia A.C."/>
            <person name="Gardiner A."/>
            <person name="Garfield D.A."/>
            <person name="Garvin B.E."/>
            <person name="Gibson G."/>
            <person name="Gilbert D."/>
            <person name="Gnerre S."/>
            <person name="Godfrey J."/>
            <person name="Good R."/>
            <person name="Gotea V."/>
            <person name="Gravely B."/>
            <person name="Greenberg A.J."/>
            <person name="Griffiths-Jones S."/>
            <person name="Gross S."/>
            <person name="Guigo R."/>
            <person name="Gustafson E.A."/>
            <person name="Haerty W."/>
            <person name="Hahn M.W."/>
            <person name="Halligan D.L."/>
            <person name="Halpern A.L."/>
            <person name="Halter G.M."/>
            <person name="Han M.V."/>
            <person name="Heger A."/>
            <person name="Hillier L."/>
            <person name="Hinrichs A.S."/>
            <person name="Holmes I."/>
            <person name="Hoskins R.A."/>
            <person name="Hubisz M.J."/>
            <person name="Hultmark D."/>
            <person name="Huntley M.A."/>
            <person name="Jaffe D.B."/>
            <person name="Jagadeeshan S."/>
            <person name="Jeck W.R."/>
            <person name="Johnson J."/>
            <person name="Jones C.D."/>
            <person name="Jordan W.C."/>
            <person name="Karpen G.H."/>
            <person name="Kataoka E."/>
            <person name="Keightley P.D."/>
            <person name="Kheradpour P."/>
            <person name="Kirkness E.F."/>
            <person name="Koerich L.B."/>
            <person name="Kristiansen K."/>
            <person name="Kudrna D."/>
            <person name="Kulathinal R.J."/>
            <person name="Kumar S."/>
            <person name="Kwok R."/>
            <person name="Lander E."/>
            <person name="Langley C.H."/>
            <person name="Lapoint R."/>
            <person name="Lazzaro B.P."/>
            <person name="Lee S.J."/>
            <person name="Levesque L."/>
            <person name="Li R."/>
            <person name="Lin C.F."/>
            <person name="Lin M.F."/>
            <person name="Lindblad-Toh K."/>
            <person name="Llopart A."/>
            <person name="Long M."/>
            <person name="Low L."/>
            <person name="Lozovsky E."/>
            <person name="Lu J."/>
            <person name="Luo M."/>
            <person name="Machado C.A."/>
            <person name="Makalowski W."/>
            <person name="Marzo M."/>
            <person name="Matsuda M."/>
            <person name="Matzkin L."/>
            <person name="McAllister B."/>
            <person name="McBride C.S."/>
            <person name="McKernan B."/>
            <person name="McKernan K."/>
            <person name="Mendez-Lago M."/>
            <person name="Minx P."/>
            <person name="Mollenhauer M.U."/>
            <person name="Montooth K."/>
            <person name="Mount S.M."/>
            <person name="Mu X."/>
            <person name="Myers E."/>
            <person name="Negre B."/>
            <person name="Newfeld S."/>
            <person name="Nielsen R."/>
            <person name="Noor M.A."/>
            <person name="O'Grady P."/>
            <person name="Pachter L."/>
            <person name="Papaceit M."/>
            <person name="Parisi M.J."/>
            <person name="Parisi M."/>
            <person name="Parts L."/>
            <person name="Pedersen J.S."/>
            <person name="Pesole G."/>
            <person name="Phillippy A.M."/>
            <person name="Ponting C.P."/>
            <person name="Pop M."/>
            <person name="Porcelli D."/>
            <person name="Powell J.R."/>
            <person name="Prohaska S."/>
            <person name="Pruitt K."/>
            <person name="Puig M."/>
            <person name="Quesneville H."/>
            <person name="Ram K.R."/>
            <person name="Rand D."/>
            <person name="Rasmussen M.D."/>
            <person name="Reed L.K."/>
            <person name="Reenan R."/>
            <person name="Reily A."/>
            <person name="Remington K.A."/>
            <person name="Rieger T.T."/>
            <person name="Ritchie M.G."/>
            <person name="Robin C."/>
            <person name="Rogers Y.H."/>
            <person name="Rohde C."/>
            <person name="Rozas J."/>
            <person name="Rubenfield M.J."/>
            <person name="Ruiz A."/>
            <person name="Russo S."/>
            <person name="Salzberg S.L."/>
            <person name="Sanchez-Gracia A."/>
            <person name="Saranga D.J."/>
            <person name="Sato H."/>
            <person name="Schaeffer S.W."/>
            <person name="Schatz M.C."/>
            <person name="Schlenke T."/>
            <person name="Schwartz R."/>
            <person name="Segarra C."/>
            <person name="Singh R.S."/>
            <person name="Sirot L."/>
            <person name="Sirota M."/>
            <person name="Sisneros N.B."/>
            <person name="Smith C.D."/>
            <person name="Smith T.F."/>
            <person name="Spieth J."/>
            <person name="Stage D.E."/>
            <person name="Stark A."/>
            <person name="Stephan W."/>
            <person name="Strausberg R.L."/>
            <person name="Strempel S."/>
            <person name="Sturgill D."/>
            <person name="Sutton G."/>
            <person name="Sutton G.G."/>
            <person name="Tao W."/>
            <person name="Teichmann S."/>
            <person name="Tobari Y.N."/>
            <person name="Tomimura Y."/>
            <person name="Tsolas J.M."/>
            <person name="Valente V.L."/>
            <person name="Venter E."/>
            <person name="Venter J.C."/>
            <person name="Vicario S."/>
            <person name="Vieira F.G."/>
            <person name="Vilella A.J."/>
            <person name="Villasante A."/>
            <person name="Walenz B."/>
            <person name="Wang J."/>
            <person name="Wasserman M."/>
            <person name="Watts T."/>
            <person name="Wilson D."/>
            <person name="Wilson R.K."/>
            <person name="Wing R.A."/>
            <person name="Wolfner M.F."/>
            <person name="Wong A."/>
            <person name="Wong G.K."/>
            <person name="Wu C.I."/>
            <person name="Wu G."/>
            <person name="Yamamoto D."/>
            <person name="Yang H.P."/>
            <person name="Yang S.P."/>
            <person name="Yorke J.A."/>
            <person name="Yoshida K."/>
            <person name="Zdobnov E."/>
            <person name="Zhang P."/>
            <person name="Zhang Y."/>
            <person name="Zimin A.V."/>
            <person name="Baldwin J."/>
            <person name="Abdouelleil A."/>
            <person name="Abdulkadir J."/>
            <person name="Abebe A."/>
            <person name="Abera B."/>
            <person name="Abreu J."/>
            <person name="Acer S.C."/>
            <person name="Aftuck L."/>
            <person name="Alexander A."/>
            <person name="An P."/>
            <person name="Anderson E."/>
            <person name="Anderson S."/>
            <person name="Arachi H."/>
            <person name="Azer M."/>
            <person name="Bachantsang P."/>
            <person name="Barry A."/>
            <person name="Bayul T."/>
            <person name="Berlin A."/>
            <person name="Bessette D."/>
            <person name="Bloom T."/>
            <person name="Blye J."/>
            <person name="Boguslavskiy L."/>
            <person name="Bonnet C."/>
            <person name="Boukhgalter B."/>
            <person name="Bourzgui I."/>
            <person name="Brown A."/>
            <person name="Cahill P."/>
            <person name="Channer S."/>
            <person name="Cheshatsang Y."/>
            <person name="Chuda L."/>
            <person name="Citroen M."/>
            <person name="Collymore A."/>
            <person name="Cooke P."/>
            <person name="Costello M."/>
            <person name="D'Aco K."/>
            <person name="Daza R."/>
            <person name="De Haan G."/>
            <person name="DeGray S."/>
            <person name="DeMaso C."/>
            <person name="Dhargay N."/>
            <person name="Dooley K."/>
            <person name="Dooley E."/>
            <person name="Doricent M."/>
            <person name="Dorje P."/>
            <person name="Dorjee K."/>
            <person name="Dupes A."/>
            <person name="Elong R."/>
            <person name="Falk J."/>
            <person name="Farina A."/>
            <person name="Faro S."/>
            <person name="Ferguson D."/>
            <person name="Fisher S."/>
            <person name="Foley C.D."/>
            <person name="Franke A."/>
            <person name="Friedrich D."/>
            <person name="Gadbois L."/>
            <person name="Gearin G."/>
            <person name="Gearin C.R."/>
            <person name="Giannoukos G."/>
            <person name="Goode T."/>
            <person name="Graham J."/>
            <person name="Grandbois E."/>
            <person name="Grewal S."/>
            <person name="Gyaltsen K."/>
            <person name="Hafez N."/>
            <person name="Hagos B."/>
            <person name="Hall J."/>
            <person name="Henson C."/>
            <person name="Hollinger A."/>
            <person name="Honan T."/>
            <person name="Huard M.D."/>
            <person name="Hughes L."/>
            <person name="Hurhula B."/>
            <person name="Husby M.E."/>
            <person name="Kamat A."/>
            <person name="Kanga B."/>
            <person name="Kashin S."/>
            <person name="Khazanovich D."/>
            <person name="Kisner P."/>
            <person name="Lance K."/>
            <person name="Lara M."/>
            <person name="Lee W."/>
            <person name="Lennon N."/>
            <person name="Letendre F."/>
            <person name="LeVine R."/>
            <person name="Lipovsky A."/>
            <person name="Liu X."/>
            <person name="Liu J."/>
            <person name="Liu S."/>
            <person name="Lokyitsang T."/>
            <person name="Lokyitsang Y."/>
            <person name="Lubonja R."/>
            <person name="Lui A."/>
            <person name="MacDonald P."/>
            <person name="Magnisalis V."/>
            <person name="Maru K."/>
            <person name="Matthews C."/>
            <person name="McCusker W."/>
            <person name="McDonough S."/>
            <person name="Mehta T."/>
            <person name="Meldrim J."/>
            <person name="Meneus L."/>
            <person name="Mihai O."/>
            <person name="Mihalev A."/>
            <person name="Mihova T."/>
            <person name="Mittelman R."/>
            <person name="Mlenga V."/>
            <person name="Montmayeur A."/>
            <person name="Mulrain L."/>
            <person name="Navidi A."/>
            <person name="Naylor J."/>
            <person name="Negash T."/>
            <person name="Nguyen T."/>
            <person name="Nguyen N."/>
            <person name="Nicol R."/>
            <person name="Norbu C."/>
            <person name="Norbu N."/>
            <person name="Novod N."/>
            <person name="O'Neill B."/>
            <person name="Osman S."/>
            <person name="Markiewicz E."/>
            <person name="Oyono O.L."/>
            <person name="Patti C."/>
            <person name="Phunkhang P."/>
            <person name="Pierre F."/>
            <person name="Priest M."/>
            <person name="Raghuraman S."/>
            <person name="Rege F."/>
            <person name="Reyes R."/>
            <person name="Rise C."/>
            <person name="Rogov P."/>
            <person name="Ross K."/>
            <person name="Ryan E."/>
            <person name="Settipalli S."/>
            <person name="Shea T."/>
            <person name="Sherpa N."/>
            <person name="Shi L."/>
            <person name="Shih D."/>
            <person name="Sparrow T."/>
            <person name="Spaulding J."/>
            <person name="Stalker J."/>
            <person name="Stange-Thomann N."/>
            <person name="Stavropoulos S."/>
            <person name="Stone C."/>
            <person name="Strader C."/>
            <person name="Tesfaye S."/>
            <person name="Thomson T."/>
            <person name="Thoulutsang Y."/>
            <person name="Thoulutsang D."/>
            <person name="Topham K."/>
            <person name="Topping I."/>
            <person name="Tsamla T."/>
            <person name="Vassiliev H."/>
            <person name="Vo A."/>
            <person name="Wangchuk T."/>
            <person name="Wangdi T."/>
            <person name="Weiand M."/>
            <person name="Wilkinson J."/>
            <person name="Wilson A."/>
            <person name="Yadav S."/>
            <person name="Young G."/>
            <person name="Yu Q."/>
            <person name="Zembek L."/>
            <person name="Zhong D."/>
            <person name="Zimmer A."/>
            <person name="Zwirko Z."/>
            <person name="Jaffe D.B."/>
            <person name="Alvarez P."/>
            <person name="Brockman W."/>
            <person name="Butler J."/>
            <person name="Chin C."/>
            <person name="Gnerre S."/>
            <person name="Grabherr M."/>
            <person name="Kleber M."/>
            <person name="Mauceli E."/>
            <person name="MacCallum I."/>
        </authorList>
    </citation>
    <scope>NUCLEOTIDE SEQUENCE [LARGE SCALE GENOMIC DNA]</scope>
    <source>
        <strain evidence="5">Tucson 14030-0811.24</strain>
    </source>
</reference>
<dbReference type="GO" id="GO:0051257">
    <property type="term" value="P:meiotic spindle midzone assembly"/>
    <property type="evidence" value="ECO:0007669"/>
    <property type="project" value="EnsemblMetazoa"/>
</dbReference>
<feature type="compositionally biased region" description="Basic and acidic residues" evidence="3">
    <location>
        <begin position="589"/>
        <end position="634"/>
    </location>
</feature>
<keyword evidence="2" id="KW-0963">Cytoplasm</keyword>
<keyword evidence="5" id="KW-1185">Reference proteome</keyword>
<dbReference type="FunCoup" id="B4MPZ3">
    <property type="interactions" value="33"/>
</dbReference>
<dbReference type="GO" id="GO:0008104">
    <property type="term" value="P:intracellular protein localization"/>
    <property type="evidence" value="ECO:0007669"/>
    <property type="project" value="EnsemblMetazoa"/>
</dbReference>
<dbReference type="GO" id="GO:0010032">
    <property type="term" value="P:meiotic chromosome condensation"/>
    <property type="evidence" value="ECO:0007669"/>
    <property type="project" value="EnsemblMetazoa"/>
</dbReference>
<dbReference type="eggNOG" id="KOG4456">
    <property type="taxonomic scope" value="Eukaryota"/>
</dbReference>
<dbReference type="STRING" id="7260.B4MPZ3"/>
<dbReference type="GO" id="GO:1990023">
    <property type="term" value="C:mitotic spindle midzone"/>
    <property type="evidence" value="ECO:0007669"/>
    <property type="project" value="EnsemblMetazoa"/>
</dbReference>
<dbReference type="PhylomeDB" id="B4MPZ3"/>
<dbReference type="OMA" id="RPHELFN"/>
<feature type="region of interest" description="Disordered" evidence="3">
    <location>
        <begin position="479"/>
        <end position="562"/>
    </location>
</feature>
<dbReference type="GO" id="GO:0000776">
    <property type="term" value="C:kinetochore"/>
    <property type="evidence" value="ECO:0007669"/>
    <property type="project" value="EnsemblMetazoa"/>
</dbReference>
<feature type="compositionally biased region" description="Basic and acidic residues" evidence="3">
    <location>
        <begin position="146"/>
        <end position="157"/>
    </location>
</feature>
<dbReference type="GO" id="GO:0008356">
    <property type="term" value="P:asymmetric cell division"/>
    <property type="evidence" value="ECO:0007669"/>
    <property type="project" value="EnsemblMetazoa"/>
</dbReference>
<dbReference type="GO" id="GO:0007065">
    <property type="term" value="P:male meiosis sister chromatid cohesion"/>
    <property type="evidence" value="ECO:0007669"/>
    <property type="project" value="EnsemblMetazoa"/>
</dbReference>
<dbReference type="GO" id="GO:0030496">
    <property type="term" value="C:midbody"/>
    <property type="evidence" value="ECO:0007669"/>
    <property type="project" value="EnsemblMetazoa"/>
</dbReference>
<dbReference type="Proteomes" id="UP000007798">
    <property type="component" value="Unassembled WGS sequence"/>
</dbReference>
<dbReference type="GO" id="GO:0000281">
    <property type="term" value="P:mitotic cytokinesis"/>
    <property type="evidence" value="ECO:0007669"/>
    <property type="project" value="EnsemblMetazoa"/>
</dbReference>
<protein>
    <submittedName>
        <fullName evidence="4">GK21798</fullName>
    </submittedName>
</protein>
<feature type="region of interest" description="Disordered" evidence="3">
    <location>
        <begin position="574"/>
        <end position="634"/>
    </location>
</feature>
<evidence type="ECO:0000313" key="4">
    <source>
        <dbReference type="EMBL" id="EDW74182.1"/>
    </source>
</evidence>
<feature type="compositionally biased region" description="Polar residues" evidence="3">
    <location>
        <begin position="506"/>
        <end position="520"/>
    </location>
</feature>
<dbReference type="OrthoDB" id="6123at2759"/>
<dbReference type="GO" id="GO:0032133">
    <property type="term" value="C:chromosome passenger complex"/>
    <property type="evidence" value="ECO:0007669"/>
    <property type="project" value="EnsemblMetazoa"/>
</dbReference>
<feature type="compositionally biased region" description="Low complexity" evidence="3">
    <location>
        <begin position="527"/>
        <end position="553"/>
    </location>
</feature>
<feature type="compositionally biased region" description="Basic and acidic residues" evidence="3">
    <location>
        <begin position="323"/>
        <end position="343"/>
    </location>
</feature>
<dbReference type="GO" id="GO:1990385">
    <property type="term" value="C:meiotic spindle midzone"/>
    <property type="evidence" value="ECO:0007669"/>
    <property type="project" value="EnsemblMetazoa"/>
</dbReference>
<name>B4MPZ3_DROWI</name>
<feature type="compositionally biased region" description="Basic residues" evidence="3">
    <location>
        <begin position="291"/>
        <end position="301"/>
    </location>
</feature>
<feature type="compositionally biased region" description="Polar residues" evidence="3">
    <location>
        <begin position="92"/>
        <end position="104"/>
    </location>
</feature>
<feature type="compositionally biased region" description="Basic and acidic residues" evidence="3">
    <location>
        <begin position="244"/>
        <end position="254"/>
    </location>
</feature>
<organism evidence="5">
    <name type="scientific">Drosophila willistoni</name>
    <name type="common">Fruit fly</name>
    <dbReference type="NCBI Taxonomy" id="7260"/>
    <lineage>
        <taxon>Eukaryota</taxon>
        <taxon>Metazoa</taxon>
        <taxon>Ecdysozoa</taxon>
        <taxon>Arthropoda</taxon>
        <taxon>Hexapoda</taxon>
        <taxon>Insecta</taxon>
        <taxon>Pterygota</taxon>
        <taxon>Neoptera</taxon>
        <taxon>Endopterygota</taxon>
        <taxon>Diptera</taxon>
        <taxon>Brachycera</taxon>
        <taxon>Muscomorpha</taxon>
        <taxon>Ephydroidea</taxon>
        <taxon>Drosophilidae</taxon>
        <taxon>Drosophila</taxon>
        <taxon>Sophophora</taxon>
    </lineage>
</organism>
<dbReference type="GO" id="GO:0007056">
    <property type="term" value="P:spindle assembly involved in female meiosis"/>
    <property type="evidence" value="ECO:0007669"/>
    <property type="project" value="EnsemblMetazoa"/>
</dbReference>
<dbReference type="EMBL" id="CH963849">
    <property type="protein sequence ID" value="EDW74182.1"/>
    <property type="molecule type" value="Genomic_DNA"/>
</dbReference>
<dbReference type="PANTHER" id="PTHR13142:SF1">
    <property type="entry name" value="INNER CENTROMERE PROTEIN"/>
    <property type="match status" value="1"/>
</dbReference>
<dbReference type="GO" id="GO:0008017">
    <property type="term" value="F:microtubule binding"/>
    <property type="evidence" value="ECO:0007669"/>
    <property type="project" value="EnsemblMetazoa"/>
</dbReference>
<dbReference type="AlphaFoldDB" id="B4MPZ3"/>
<feature type="compositionally biased region" description="Basic and acidic residues" evidence="3">
    <location>
        <begin position="164"/>
        <end position="178"/>
    </location>
</feature>